<dbReference type="Proteomes" id="UP001368270">
    <property type="component" value="Unassembled WGS sequence"/>
</dbReference>
<gene>
    <name evidence="1" type="ORF">WG622_15815</name>
</gene>
<dbReference type="Pfam" id="PF11233">
    <property type="entry name" value="DUF3035"/>
    <property type="match status" value="1"/>
</dbReference>
<organism evidence="1 2">
    <name type="scientific">Cognatishimia coralii</name>
    <dbReference type="NCBI Taxonomy" id="3083254"/>
    <lineage>
        <taxon>Bacteria</taxon>
        <taxon>Pseudomonadati</taxon>
        <taxon>Pseudomonadota</taxon>
        <taxon>Alphaproteobacteria</taxon>
        <taxon>Rhodobacterales</taxon>
        <taxon>Paracoccaceae</taxon>
        <taxon>Cognatishimia</taxon>
    </lineage>
</organism>
<dbReference type="PROSITE" id="PS51257">
    <property type="entry name" value="PROKAR_LIPOPROTEIN"/>
    <property type="match status" value="1"/>
</dbReference>
<sequence length="172" mass="18369">MGGMRAVILGMVLVLAGCANEKGIRVLSSGDEGPDEFAIMPTKELAAPASYSSLPEPTPGGTNLADVDPLAEGAAALGGNRTTASAGSSFPATDSALVSYASRNGTNPNIREQLAQDDEAVRGQFNRFVSWRLGSNDRYNEIYRRYHLNAYRELARWRRAGVKTPTAPTPPQ</sequence>
<protein>
    <submittedName>
        <fullName evidence="1">DUF3035 domain-containing protein</fullName>
    </submittedName>
</protein>
<proteinExistence type="predicted"/>
<evidence type="ECO:0000313" key="1">
    <source>
        <dbReference type="EMBL" id="MEJ5219724.1"/>
    </source>
</evidence>
<reference evidence="1 2" key="1">
    <citation type="submission" date="2024-03" db="EMBL/GenBank/DDBJ databases">
        <title>Cognatishimia coralii sp. nov., a marine bacterium isolated from coral surrounding seawater.</title>
        <authorList>
            <person name="Liu X."/>
            <person name="Liu S."/>
            <person name="Sun H."/>
            <person name="Zhang Y."/>
        </authorList>
    </citation>
    <scope>NUCLEOTIDE SEQUENCE [LARGE SCALE GENOMIC DNA]</scope>
    <source>
        <strain evidence="1 2">D5M38</strain>
    </source>
</reference>
<keyword evidence="2" id="KW-1185">Reference proteome</keyword>
<dbReference type="EMBL" id="JBBGAZ010000011">
    <property type="protein sequence ID" value="MEJ5219724.1"/>
    <property type="molecule type" value="Genomic_DNA"/>
</dbReference>
<dbReference type="RefSeq" id="WP_245168781.1">
    <property type="nucleotide sequence ID" value="NZ_JBBGAZ010000011.1"/>
</dbReference>
<evidence type="ECO:0000313" key="2">
    <source>
        <dbReference type="Proteomes" id="UP001368270"/>
    </source>
</evidence>
<accession>A0ABU8QJX5</accession>
<name>A0ABU8QJX5_9RHOB</name>
<comment type="caution">
    <text evidence="1">The sequence shown here is derived from an EMBL/GenBank/DDBJ whole genome shotgun (WGS) entry which is preliminary data.</text>
</comment>
<dbReference type="InterPro" id="IPR021395">
    <property type="entry name" value="DUF3035"/>
</dbReference>